<sequence length="85" mass="9041">MSVSSPSSPVAPFWLQSTSGVLSLRKSLRRNVKPNDIALITTIPLAFYAGSSSVATLCLSVHSIVTLAHTRTPENSGGICLRKFP</sequence>
<proteinExistence type="predicted"/>
<dbReference type="AlphaFoldDB" id="A0A507BIL8"/>
<dbReference type="VEuPathDB" id="FungiDB:SeMB42_g08030"/>
<organism evidence="1 2">
    <name type="scientific">Synchytrium endobioticum</name>
    <dbReference type="NCBI Taxonomy" id="286115"/>
    <lineage>
        <taxon>Eukaryota</taxon>
        <taxon>Fungi</taxon>
        <taxon>Fungi incertae sedis</taxon>
        <taxon>Chytridiomycota</taxon>
        <taxon>Chytridiomycota incertae sedis</taxon>
        <taxon>Chytridiomycetes</taxon>
        <taxon>Synchytriales</taxon>
        <taxon>Synchytriaceae</taxon>
        <taxon>Synchytrium</taxon>
    </lineage>
</organism>
<name>A0A507BIL8_9FUNG</name>
<dbReference type="EMBL" id="QEAN01000781">
    <property type="protein sequence ID" value="TPX29957.1"/>
    <property type="molecule type" value="Genomic_DNA"/>
</dbReference>
<gene>
    <name evidence="1" type="ORF">SeMB42_g08030</name>
</gene>
<accession>A0A507BIL8</accession>
<evidence type="ECO:0000313" key="1">
    <source>
        <dbReference type="EMBL" id="TPX29957.1"/>
    </source>
</evidence>
<reference evidence="1 2" key="1">
    <citation type="journal article" date="2019" name="Sci. Rep.">
        <title>Comparative genomics of chytrid fungi reveal insights into the obligate biotrophic and pathogenic lifestyle of Synchytrium endobioticum.</title>
        <authorList>
            <person name="van de Vossenberg B.T.L.H."/>
            <person name="Warris S."/>
            <person name="Nguyen H.D.T."/>
            <person name="van Gent-Pelzer M.P.E."/>
            <person name="Joly D.L."/>
            <person name="van de Geest H.C."/>
            <person name="Bonants P.J.M."/>
            <person name="Smith D.S."/>
            <person name="Levesque C.A."/>
            <person name="van der Lee T.A.J."/>
        </authorList>
    </citation>
    <scope>NUCLEOTIDE SEQUENCE [LARGE SCALE GENOMIC DNA]</scope>
    <source>
        <strain evidence="1 2">MB42</strain>
    </source>
</reference>
<protein>
    <submittedName>
        <fullName evidence="1">Uncharacterized protein</fullName>
    </submittedName>
</protein>
<comment type="caution">
    <text evidence="1">The sequence shown here is derived from an EMBL/GenBank/DDBJ whole genome shotgun (WGS) entry which is preliminary data.</text>
</comment>
<keyword evidence="2" id="KW-1185">Reference proteome</keyword>
<evidence type="ECO:0000313" key="2">
    <source>
        <dbReference type="Proteomes" id="UP000317494"/>
    </source>
</evidence>
<dbReference type="Proteomes" id="UP000317494">
    <property type="component" value="Unassembled WGS sequence"/>
</dbReference>